<dbReference type="InterPro" id="IPR008728">
    <property type="entry name" value="Elongator_complex_protein_4"/>
</dbReference>
<evidence type="ECO:0000256" key="4">
    <source>
        <dbReference type="ARBA" id="ARBA00007573"/>
    </source>
</evidence>
<comment type="caution">
    <text evidence="9">The sequence shown here is derived from an EMBL/GenBank/DDBJ whole genome shotgun (WGS) entry which is preliminary data.</text>
</comment>
<dbReference type="GO" id="GO:0008023">
    <property type="term" value="C:transcription elongation factor complex"/>
    <property type="evidence" value="ECO:0007669"/>
    <property type="project" value="TreeGrafter"/>
</dbReference>
<evidence type="ECO:0000256" key="2">
    <source>
        <dbReference type="ARBA" id="ARBA00004496"/>
    </source>
</evidence>
<keyword evidence="8" id="KW-0539">Nucleus</keyword>
<evidence type="ECO:0000256" key="1">
    <source>
        <dbReference type="ARBA" id="ARBA00004123"/>
    </source>
</evidence>
<evidence type="ECO:0000313" key="9">
    <source>
        <dbReference type="EMBL" id="KAK7601061.1"/>
    </source>
</evidence>
<dbReference type="PANTHER" id="PTHR12896:SF1">
    <property type="entry name" value="ELONGATOR COMPLEX PROTEIN 4"/>
    <property type="match status" value="1"/>
</dbReference>
<dbReference type="CDD" id="cd19494">
    <property type="entry name" value="Elp4"/>
    <property type="match status" value="1"/>
</dbReference>
<dbReference type="InterPro" id="IPR027417">
    <property type="entry name" value="P-loop_NTPase"/>
</dbReference>
<sequence>MFSTRIPKIKGTKKFFGKNQPVISLGLPSLDAILGGGLPLGSSLLLEEDEFGTYATMVLKHYLAEGVVNDHPLSLAGQDIDTKKLVADLPSPLIGNANQGSYNDDGDQLRIAWRYQDLPSKLPSNAPVFGNTYNLGNSMMKSELEKVNIDHWNSRKSDHSYDDLLAYLKKHVDDAKYNLSVPVENRTVLRVALCSLGTASWVGDIVKFLINLRILIRNSCVTCLITVPTGLFQEFMLHRCEHFCDTVIEMKSFLYDANLAYSDYEGLLILKKLPVINAWCPTIPDSNDWAFKLKKKRFIIERLHISPELNEQTHREEEDMSNDYKTQRVVSNIAQEF</sequence>
<dbReference type="Pfam" id="PF05625">
    <property type="entry name" value="PAXNEB"/>
    <property type="match status" value="1"/>
</dbReference>
<keyword evidence="6" id="KW-0963">Cytoplasm</keyword>
<keyword evidence="10" id="KW-1185">Reference proteome</keyword>
<dbReference type="EMBL" id="JBBCAQ010000010">
    <property type="protein sequence ID" value="KAK7601061.1"/>
    <property type="molecule type" value="Genomic_DNA"/>
</dbReference>
<dbReference type="Proteomes" id="UP001367676">
    <property type="component" value="Unassembled WGS sequence"/>
</dbReference>
<reference evidence="9 10" key="1">
    <citation type="submission" date="2024-03" db="EMBL/GenBank/DDBJ databases">
        <title>Adaptation during the transition from Ophiocordyceps entomopathogen to insect associate is accompanied by gene loss and intensified selection.</title>
        <authorList>
            <person name="Ward C.M."/>
            <person name="Onetto C.A."/>
            <person name="Borneman A.R."/>
        </authorList>
    </citation>
    <scope>NUCLEOTIDE SEQUENCE [LARGE SCALE GENOMIC DNA]</scope>
    <source>
        <strain evidence="9">AWRI1</strain>
        <tissue evidence="9">Single Adult Female</tissue>
    </source>
</reference>
<evidence type="ECO:0000313" key="10">
    <source>
        <dbReference type="Proteomes" id="UP001367676"/>
    </source>
</evidence>
<dbReference type="GO" id="GO:0033588">
    <property type="term" value="C:elongator holoenzyme complex"/>
    <property type="evidence" value="ECO:0007669"/>
    <property type="project" value="InterPro"/>
</dbReference>
<comment type="pathway">
    <text evidence="3">tRNA modification; 5-methoxycarbonylmethyl-2-thiouridine-tRNA biosynthesis.</text>
</comment>
<keyword evidence="7" id="KW-0819">tRNA processing</keyword>
<evidence type="ECO:0000256" key="3">
    <source>
        <dbReference type="ARBA" id="ARBA00005043"/>
    </source>
</evidence>
<dbReference type="PANTHER" id="PTHR12896">
    <property type="entry name" value="PAX6 NEIGHBOR PROTEIN PAXNEB"/>
    <property type="match status" value="1"/>
</dbReference>
<name>A0AAN9TN77_9HEMI</name>
<dbReference type="AlphaFoldDB" id="A0AAN9TN77"/>
<dbReference type="Gene3D" id="3.40.50.300">
    <property type="entry name" value="P-loop containing nucleotide triphosphate hydrolases"/>
    <property type="match status" value="1"/>
</dbReference>
<comment type="similarity">
    <text evidence="4">Belongs to the ELP4 family.</text>
</comment>
<organism evidence="9 10">
    <name type="scientific">Parthenolecanium corni</name>
    <dbReference type="NCBI Taxonomy" id="536013"/>
    <lineage>
        <taxon>Eukaryota</taxon>
        <taxon>Metazoa</taxon>
        <taxon>Ecdysozoa</taxon>
        <taxon>Arthropoda</taxon>
        <taxon>Hexapoda</taxon>
        <taxon>Insecta</taxon>
        <taxon>Pterygota</taxon>
        <taxon>Neoptera</taxon>
        <taxon>Paraneoptera</taxon>
        <taxon>Hemiptera</taxon>
        <taxon>Sternorrhyncha</taxon>
        <taxon>Coccoidea</taxon>
        <taxon>Coccidae</taxon>
        <taxon>Parthenolecanium</taxon>
    </lineage>
</organism>
<evidence type="ECO:0000256" key="7">
    <source>
        <dbReference type="ARBA" id="ARBA00022694"/>
    </source>
</evidence>
<evidence type="ECO:0000256" key="6">
    <source>
        <dbReference type="ARBA" id="ARBA00022490"/>
    </source>
</evidence>
<dbReference type="GO" id="GO:0002098">
    <property type="term" value="P:tRNA wobble uridine modification"/>
    <property type="evidence" value="ECO:0007669"/>
    <property type="project" value="InterPro"/>
</dbReference>
<evidence type="ECO:0000256" key="8">
    <source>
        <dbReference type="ARBA" id="ARBA00023242"/>
    </source>
</evidence>
<proteinExistence type="inferred from homology"/>
<evidence type="ECO:0000256" key="5">
    <source>
        <dbReference type="ARBA" id="ARBA00020265"/>
    </source>
</evidence>
<dbReference type="GO" id="GO:0005737">
    <property type="term" value="C:cytoplasm"/>
    <property type="evidence" value="ECO:0007669"/>
    <property type="project" value="UniProtKB-SubCell"/>
</dbReference>
<comment type="subcellular location">
    <subcellularLocation>
        <location evidence="2">Cytoplasm</location>
    </subcellularLocation>
    <subcellularLocation>
        <location evidence="1">Nucleus</location>
    </subcellularLocation>
</comment>
<gene>
    <name evidence="9" type="ORF">V9T40_008502</name>
</gene>
<accession>A0AAN9TN77</accession>
<protein>
    <recommendedName>
        <fullName evidence="5">Elongator complex protein 4</fullName>
    </recommendedName>
</protein>